<dbReference type="Gene3D" id="3.30.60.10">
    <property type="entry name" value="Endochitinase-like"/>
    <property type="match status" value="1"/>
</dbReference>
<evidence type="ECO:0000313" key="6">
    <source>
        <dbReference type="Proteomes" id="UP000820818"/>
    </source>
</evidence>
<keyword evidence="3" id="KW-0732">Signal</keyword>
<gene>
    <name evidence="5" type="ORF">GHT06_021834</name>
</gene>
<dbReference type="InterPro" id="IPR036861">
    <property type="entry name" value="Endochitinase-like_sf"/>
</dbReference>
<feature type="signal peptide" evidence="3">
    <location>
        <begin position="1"/>
        <end position="22"/>
    </location>
</feature>
<evidence type="ECO:0000259" key="4">
    <source>
        <dbReference type="PROSITE" id="PS50941"/>
    </source>
</evidence>
<keyword evidence="1 2" id="KW-0147">Chitin-binding</keyword>
<name>A0AAD5KWW2_9CRUS</name>
<feature type="disulfide bond" evidence="2">
    <location>
        <begin position="51"/>
        <end position="63"/>
    </location>
</feature>
<feature type="disulfide bond" evidence="2">
    <location>
        <begin position="56"/>
        <end position="70"/>
    </location>
</feature>
<evidence type="ECO:0000256" key="3">
    <source>
        <dbReference type="SAM" id="SignalP"/>
    </source>
</evidence>
<reference evidence="5 6" key="1">
    <citation type="submission" date="2022-05" db="EMBL/GenBank/DDBJ databases">
        <title>A multi-omics perspective on studying reproductive biology in Daphnia sinensis.</title>
        <authorList>
            <person name="Jia J."/>
        </authorList>
    </citation>
    <scope>NUCLEOTIDE SEQUENCE [LARGE SCALE GENOMIC DNA]</scope>
    <source>
        <strain evidence="5 6">WSL</strain>
    </source>
</reference>
<feature type="chain" id="PRO_5042223226" description="Chitin-binding type-1 domain-containing protein" evidence="3">
    <location>
        <begin position="23"/>
        <end position="84"/>
    </location>
</feature>
<dbReference type="EMBL" id="WJBH02000010">
    <property type="protein sequence ID" value="KAI9551501.1"/>
    <property type="molecule type" value="Genomic_DNA"/>
</dbReference>
<dbReference type="InterPro" id="IPR001002">
    <property type="entry name" value="Chitin-bd_1"/>
</dbReference>
<dbReference type="Proteomes" id="UP000820818">
    <property type="component" value="Linkage Group LG10"/>
</dbReference>
<dbReference type="PROSITE" id="PS50941">
    <property type="entry name" value="CHIT_BIND_I_2"/>
    <property type="match status" value="1"/>
</dbReference>
<comment type="caution">
    <text evidence="2">Lacks conserved residue(s) required for the propagation of feature annotation.</text>
</comment>
<evidence type="ECO:0000256" key="2">
    <source>
        <dbReference type="PROSITE-ProRule" id="PRU00261"/>
    </source>
</evidence>
<comment type="caution">
    <text evidence="5">The sequence shown here is derived from an EMBL/GenBank/DDBJ whole genome shotgun (WGS) entry which is preliminary data.</text>
</comment>
<proteinExistence type="predicted"/>
<protein>
    <recommendedName>
        <fullName evidence="4">Chitin-binding type-1 domain-containing protein</fullName>
    </recommendedName>
</protein>
<dbReference type="GO" id="GO:0008061">
    <property type="term" value="F:chitin binding"/>
    <property type="evidence" value="ECO:0007669"/>
    <property type="project" value="UniProtKB-UniRule"/>
</dbReference>
<sequence>MKPVVTAFLLFLTVSTIITTDAQLIRNGALNAGVRQTAAAVSQCGPVHGSCPSGLCCSAYNECGNTIAHCNVSLGCKNKWGNCS</sequence>
<evidence type="ECO:0000313" key="5">
    <source>
        <dbReference type="EMBL" id="KAI9551501.1"/>
    </source>
</evidence>
<dbReference type="AlphaFoldDB" id="A0AAD5KWW2"/>
<dbReference type="SUPFAM" id="SSF57016">
    <property type="entry name" value="Plant lectins/antimicrobial peptides"/>
    <property type="match status" value="1"/>
</dbReference>
<feature type="domain" description="Chitin-binding type-1" evidence="4">
    <location>
        <begin position="41"/>
        <end position="84"/>
    </location>
</feature>
<evidence type="ECO:0000256" key="1">
    <source>
        <dbReference type="ARBA" id="ARBA00022669"/>
    </source>
</evidence>
<accession>A0AAD5KWW2</accession>
<keyword evidence="2" id="KW-1015">Disulfide bond</keyword>
<organism evidence="5 6">
    <name type="scientific">Daphnia sinensis</name>
    <dbReference type="NCBI Taxonomy" id="1820382"/>
    <lineage>
        <taxon>Eukaryota</taxon>
        <taxon>Metazoa</taxon>
        <taxon>Ecdysozoa</taxon>
        <taxon>Arthropoda</taxon>
        <taxon>Crustacea</taxon>
        <taxon>Branchiopoda</taxon>
        <taxon>Diplostraca</taxon>
        <taxon>Cladocera</taxon>
        <taxon>Anomopoda</taxon>
        <taxon>Daphniidae</taxon>
        <taxon>Daphnia</taxon>
        <taxon>Daphnia similis group</taxon>
    </lineage>
</organism>
<keyword evidence="6" id="KW-1185">Reference proteome</keyword>